<dbReference type="AlphaFoldDB" id="A0A2Z7CMI8"/>
<protein>
    <submittedName>
        <fullName evidence="1">Uncharacterized protein</fullName>
    </submittedName>
</protein>
<dbReference type="Proteomes" id="UP000250235">
    <property type="component" value="Unassembled WGS sequence"/>
</dbReference>
<proteinExistence type="predicted"/>
<reference evidence="1 2" key="1">
    <citation type="journal article" date="2015" name="Proc. Natl. Acad. Sci. U.S.A.">
        <title>The resurrection genome of Boea hygrometrica: A blueprint for survival of dehydration.</title>
        <authorList>
            <person name="Xiao L."/>
            <person name="Yang G."/>
            <person name="Zhang L."/>
            <person name="Yang X."/>
            <person name="Zhao S."/>
            <person name="Ji Z."/>
            <person name="Zhou Q."/>
            <person name="Hu M."/>
            <person name="Wang Y."/>
            <person name="Chen M."/>
            <person name="Xu Y."/>
            <person name="Jin H."/>
            <person name="Xiao X."/>
            <person name="Hu G."/>
            <person name="Bao F."/>
            <person name="Hu Y."/>
            <person name="Wan P."/>
            <person name="Li L."/>
            <person name="Deng X."/>
            <person name="Kuang T."/>
            <person name="Xiang C."/>
            <person name="Zhu J.K."/>
            <person name="Oliver M.J."/>
            <person name="He Y."/>
        </authorList>
    </citation>
    <scope>NUCLEOTIDE SEQUENCE [LARGE SCALE GENOMIC DNA]</scope>
    <source>
        <strain evidence="2">cv. XS01</strain>
    </source>
</reference>
<name>A0A2Z7CMI8_9LAMI</name>
<sequence length="200" mass="22898">MRELRVTSCGFGKTVEEVERRRFVKLKRCILEPAARGLWYLKFSDSKTMSFEEVDTTAFFLRAKDSTDGLCDDQTTRSVVELEEKPAATRIQQQRKFSSNADFIFSTKNSDCSTGSKILEQKTPPVEIRKDFSRVQGRIHAILSQSSVQATNQQVRDLGRIRAIELLPDFVQTAGFVLPDFTRYLYTRLQASLSSRKIKL</sequence>
<organism evidence="1 2">
    <name type="scientific">Dorcoceras hygrometricum</name>
    <dbReference type="NCBI Taxonomy" id="472368"/>
    <lineage>
        <taxon>Eukaryota</taxon>
        <taxon>Viridiplantae</taxon>
        <taxon>Streptophyta</taxon>
        <taxon>Embryophyta</taxon>
        <taxon>Tracheophyta</taxon>
        <taxon>Spermatophyta</taxon>
        <taxon>Magnoliopsida</taxon>
        <taxon>eudicotyledons</taxon>
        <taxon>Gunneridae</taxon>
        <taxon>Pentapetalae</taxon>
        <taxon>asterids</taxon>
        <taxon>lamiids</taxon>
        <taxon>Lamiales</taxon>
        <taxon>Gesneriaceae</taxon>
        <taxon>Didymocarpoideae</taxon>
        <taxon>Trichosporeae</taxon>
        <taxon>Loxocarpinae</taxon>
        <taxon>Dorcoceras</taxon>
    </lineage>
</organism>
<gene>
    <name evidence="1" type="ORF">F511_20485</name>
</gene>
<accession>A0A2Z7CMI8</accession>
<evidence type="ECO:0000313" key="1">
    <source>
        <dbReference type="EMBL" id="KZV47973.1"/>
    </source>
</evidence>
<keyword evidence="2" id="KW-1185">Reference proteome</keyword>
<dbReference type="EMBL" id="KQ994524">
    <property type="protein sequence ID" value="KZV47973.1"/>
    <property type="molecule type" value="Genomic_DNA"/>
</dbReference>
<evidence type="ECO:0000313" key="2">
    <source>
        <dbReference type="Proteomes" id="UP000250235"/>
    </source>
</evidence>